<keyword evidence="1" id="KW-0732">Signal</keyword>
<sequence>MGRLLGALLLPGTQRFLAALPSGPSPPYDIFLIPNASISCAIITQAGKYKPLYFTGFIFAAPASGLLSMLDTHTHTAEWVVY</sequence>
<feature type="signal peptide" evidence="1">
    <location>
        <begin position="1"/>
        <end position="19"/>
    </location>
</feature>
<evidence type="ECO:0008006" key="4">
    <source>
        <dbReference type="Google" id="ProtNLM"/>
    </source>
</evidence>
<keyword evidence="3" id="KW-1185">Reference proteome</keyword>
<evidence type="ECO:0000313" key="3">
    <source>
        <dbReference type="Proteomes" id="UP000800040"/>
    </source>
</evidence>
<dbReference type="EMBL" id="ML975455">
    <property type="protein sequence ID" value="KAF1829267.1"/>
    <property type="molecule type" value="Genomic_DNA"/>
</dbReference>
<proteinExistence type="predicted"/>
<gene>
    <name evidence="2" type="ORF">BDW02DRAFT_176616</name>
</gene>
<protein>
    <recommendedName>
        <fullName evidence="4">Secreted protein</fullName>
    </recommendedName>
</protein>
<reference evidence="2" key="1">
    <citation type="submission" date="2020-01" db="EMBL/GenBank/DDBJ databases">
        <authorList>
            <consortium name="DOE Joint Genome Institute"/>
            <person name="Haridas S."/>
            <person name="Albert R."/>
            <person name="Binder M."/>
            <person name="Bloem J."/>
            <person name="Labutti K."/>
            <person name="Salamov A."/>
            <person name="Andreopoulos B."/>
            <person name="Baker S.E."/>
            <person name="Barry K."/>
            <person name="Bills G."/>
            <person name="Bluhm B.H."/>
            <person name="Cannon C."/>
            <person name="Castanera R."/>
            <person name="Culley D.E."/>
            <person name="Daum C."/>
            <person name="Ezra D."/>
            <person name="Gonzalez J.B."/>
            <person name="Henrissat B."/>
            <person name="Kuo A."/>
            <person name="Liang C."/>
            <person name="Lipzen A."/>
            <person name="Lutzoni F."/>
            <person name="Magnuson J."/>
            <person name="Mondo S."/>
            <person name="Nolan M."/>
            <person name="Ohm R."/>
            <person name="Pangilinan J."/>
            <person name="Park H.-J."/>
            <person name="Ramirez L."/>
            <person name="Alfaro M."/>
            <person name="Sun H."/>
            <person name="Tritt A."/>
            <person name="Yoshinaga Y."/>
            <person name="Zwiers L.-H."/>
            <person name="Turgeon B.G."/>
            <person name="Goodwin S.B."/>
            <person name="Spatafora J.W."/>
            <person name="Crous P.W."/>
            <person name="Grigoriev I.V."/>
        </authorList>
    </citation>
    <scope>NUCLEOTIDE SEQUENCE</scope>
    <source>
        <strain evidence="2">P77</strain>
    </source>
</reference>
<dbReference type="AlphaFoldDB" id="A0A6A5K3Q6"/>
<name>A0A6A5K3Q6_9PLEO</name>
<feature type="chain" id="PRO_5025640974" description="Secreted protein" evidence="1">
    <location>
        <begin position="20"/>
        <end position="82"/>
    </location>
</feature>
<dbReference type="Proteomes" id="UP000800040">
    <property type="component" value="Unassembled WGS sequence"/>
</dbReference>
<evidence type="ECO:0000313" key="2">
    <source>
        <dbReference type="EMBL" id="KAF1829267.1"/>
    </source>
</evidence>
<organism evidence="2 3">
    <name type="scientific">Decorospora gaudefroyi</name>
    <dbReference type="NCBI Taxonomy" id="184978"/>
    <lineage>
        <taxon>Eukaryota</taxon>
        <taxon>Fungi</taxon>
        <taxon>Dikarya</taxon>
        <taxon>Ascomycota</taxon>
        <taxon>Pezizomycotina</taxon>
        <taxon>Dothideomycetes</taxon>
        <taxon>Pleosporomycetidae</taxon>
        <taxon>Pleosporales</taxon>
        <taxon>Pleosporineae</taxon>
        <taxon>Pleosporaceae</taxon>
        <taxon>Decorospora</taxon>
    </lineage>
</organism>
<accession>A0A6A5K3Q6</accession>
<evidence type="ECO:0000256" key="1">
    <source>
        <dbReference type="SAM" id="SignalP"/>
    </source>
</evidence>